<dbReference type="SUPFAM" id="SSF51182">
    <property type="entry name" value="RmlC-like cupins"/>
    <property type="match status" value="1"/>
</dbReference>
<comment type="caution">
    <text evidence="2">The sequence shown here is derived from an EMBL/GenBank/DDBJ whole genome shotgun (WGS) entry which is preliminary data.</text>
</comment>
<dbReference type="PANTHER" id="PTHR43346:SF1">
    <property type="entry name" value="QUERCETIN 2,3-DIOXYGENASE-RELATED"/>
    <property type="match status" value="1"/>
</dbReference>
<feature type="domain" description="Cupin type-2" evidence="1">
    <location>
        <begin position="91"/>
        <end position="166"/>
    </location>
</feature>
<sequence length="187" mass="21457">MYYNSYGYPFQSPYYGYVPVNSYNGNPFYWTDLNQLLYENQFNLYHASNDNRMALRDYGPNPFAININEATKQNDTFRTALWTGNHLQLTLMSLNPGEDIGLEMHPDVDQFLRIEQGQGVTQMGNTKENLNFRRNVSDDYAIFIPAGTWHNLTNTGNVPLRLYSIYAPPNHPFGTVHPTKADAASEK</sequence>
<dbReference type="InterPro" id="IPR014710">
    <property type="entry name" value="RmlC-like_jellyroll"/>
</dbReference>
<proteinExistence type="predicted"/>
<dbReference type="InterPro" id="IPR052538">
    <property type="entry name" value="Flavonoid_dioxygenase-like"/>
</dbReference>
<keyword evidence="3" id="KW-1185">Reference proteome</keyword>
<dbReference type="Gene3D" id="2.60.120.10">
    <property type="entry name" value="Jelly Rolls"/>
    <property type="match status" value="1"/>
</dbReference>
<dbReference type="RefSeq" id="WP_118876748.1">
    <property type="nucleotide sequence ID" value="NZ_QWEI01000006.1"/>
</dbReference>
<gene>
    <name evidence="2" type="ORF">D1B33_12310</name>
</gene>
<dbReference type="OrthoDB" id="3231985at2"/>
<dbReference type="EMBL" id="QWEI01000006">
    <property type="protein sequence ID" value="RHW35928.1"/>
    <property type="molecule type" value="Genomic_DNA"/>
</dbReference>
<reference evidence="2 3" key="1">
    <citation type="submission" date="2018-08" db="EMBL/GenBank/DDBJ databases">
        <title>Lysinibacillus sp. YLB-03 draft genome sequence.</title>
        <authorList>
            <person name="Yu L."/>
        </authorList>
    </citation>
    <scope>NUCLEOTIDE SEQUENCE [LARGE SCALE GENOMIC DNA]</scope>
    <source>
        <strain evidence="2 3">YLB-03</strain>
    </source>
</reference>
<dbReference type="PANTHER" id="PTHR43346">
    <property type="entry name" value="LIGAND BINDING DOMAIN PROTEIN, PUTATIVE (AFU_ORTHOLOGUE AFUA_6G14370)-RELATED"/>
    <property type="match status" value="1"/>
</dbReference>
<evidence type="ECO:0000313" key="2">
    <source>
        <dbReference type="EMBL" id="RHW35928.1"/>
    </source>
</evidence>
<accession>A0A396SL32</accession>
<dbReference type="InterPro" id="IPR011051">
    <property type="entry name" value="RmlC_Cupin_sf"/>
</dbReference>
<dbReference type="Pfam" id="PF07883">
    <property type="entry name" value="Cupin_2"/>
    <property type="match status" value="1"/>
</dbReference>
<dbReference type="InterPro" id="IPR013096">
    <property type="entry name" value="Cupin_2"/>
</dbReference>
<organism evidence="2 3">
    <name type="scientific">Ureibacillus yapensis</name>
    <dbReference type="NCBI Taxonomy" id="2304605"/>
    <lineage>
        <taxon>Bacteria</taxon>
        <taxon>Bacillati</taxon>
        <taxon>Bacillota</taxon>
        <taxon>Bacilli</taxon>
        <taxon>Bacillales</taxon>
        <taxon>Caryophanaceae</taxon>
        <taxon>Ureibacillus</taxon>
    </lineage>
</organism>
<dbReference type="Proteomes" id="UP000265692">
    <property type="component" value="Unassembled WGS sequence"/>
</dbReference>
<evidence type="ECO:0000259" key="1">
    <source>
        <dbReference type="Pfam" id="PF07883"/>
    </source>
</evidence>
<protein>
    <submittedName>
        <fullName evidence="2">Cupin domain-containing protein</fullName>
    </submittedName>
</protein>
<dbReference type="AlphaFoldDB" id="A0A396SL32"/>
<name>A0A396SL32_9BACL</name>
<evidence type="ECO:0000313" key="3">
    <source>
        <dbReference type="Proteomes" id="UP000265692"/>
    </source>
</evidence>
<dbReference type="CDD" id="cd02223">
    <property type="entry name" value="cupin_Bh2720-like"/>
    <property type="match status" value="1"/>
</dbReference>